<protein>
    <submittedName>
        <fullName evidence="2">Uncharacterized protein</fullName>
    </submittedName>
</protein>
<comment type="caution">
    <text evidence="2">The sequence shown here is derived from an EMBL/GenBank/DDBJ whole genome shotgun (WGS) entry which is preliminary data.</text>
</comment>
<gene>
    <name evidence="1" type="ORF">AAHA92_29064</name>
    <name evidence="2" type="ORF">AAHA92_29067</name>
</gene>
<dbReference type="EMBL" id="JBEAFC010000011">
    <property type="protein sequence ID" value="KAL1536407.1"/>
    <property type="molecule type" value="Genomic_DNA"/>
</dbReference>
<dbReference type="Proteomes" id="UP001567538">
    <property type="component" value="Unassembled WGS sequence"/>
</dbReference>
<keyword evidence="3" id="KW-1185">Reference proteome</keyword>
<dbReference type="AlphaFoldDB" id="A0ABD1FX45"/>
<proteinExistence type="predicted"/>
<dbReference type="EMBL" id="JBEAFC010000011">
    <property type="protein sequence ID" value="KAL1536404.1"/>
    <property type="molecule type" value="Genomic_DNA"/>
</dbReference>
<evidence type="ECO:0000313" key="2">
    <source>
        <dbReference type="EMBL" id="KAL1536407.1"/>
    </source>
</evidence>
<organism evidence="2 3">
    <name type="scientific">Salvia divinorum</name>
    <name type="common">Maria pastora</name>
    <name type="synonym">Diviner's sage</name>
    <dbReference type="NCBI Taxonomy" id="28513"/>
    <lineage>
        <taxon>Eukaryota</taxon>
        <taxon>Viridiplantae</taxon>
        <taxon>Streptophyta</taxon>
        <taxon>Embryophyta</taxon>
        <taxon>Tracheophyta</taxon>
        <taxon>Spermatophyta</taxon>
        <taxon>Magnoliopsida</taxon>
        <taxon>eudicotyledons</taxon>
        <taxon>Gunneridae</taxon>
        <taxon>Pentapetalae</taxon>
        <taxon>asterids</taxon>
        <taxon>lamiids</taxon>
        <taxon>Lamiales</taxon>
        <taxon>Lamiaceae</taxon>
        <taxon>Nepetoideae</taxon>
        <taxon>Mentheae</taxon>
        <taxon>Salviinae</taxon>
        <taxon>Salvia</taxon>
        <taxon>Salvia subgen. Calosphace</taxon>
    </lineage>
</organism>
<name>A0ABD1FX45_SALDI</name>
<evidence type="ECO:0000313" key="3">
    <source>
        <dbReference type="Proteomes" id="UP001567538"/>
    </source>
</evidence>
<evidence type="ECO:0000313" key="1">
    <source>
        <dbReference type="EMBL" id="KAL1536404.1"/>
    </source>
</evidence>
<reference evidence="2 3" key="1">
    <citation type="submission" date="2024-06" db="EMBL/GenBank/DDBJ databases">
        <title>A chromosome level genome sequence of Diviner's sage (Salvia divinorum).</title>
        <authorList>
            <person name="Ford S.A."/>
            <person name="Ro D.-K."/>
            <person name="Ness R.W."/>
            <person name="Phillips M.A."/>
        </authorList>
    </citation>
    <scope>NUCLEOTIDE SEQUENCE [LARGE SCALE GENOMIC DNA]</scope>
    <source>
        <strain evidence="2">SAF-2024a</strain>
        <tissue evidence="2">Leaf</tissue>
    </source>
</reference>
<sequence>MESKLNPTQLARHIVCSPALCRLTKLAVNSCLTPSRHAVAGSLRAVADHLRLRRAALIAGVRRCSSLRVIAAVVSQLRTLRSTASLNGDAAITPPFRFGLAKF</sequence>
<accession>A0ABD1FX45</accession>